<evidence type="ECO:0000256" key="1">
    <source>
        <dbReference type="SAM" id="MobiDB-lite"/>
    </source>
</evidence>
<feature type="region of interest" description="Disordered" evidence="1">
    <location>
        <begin position="1"/>
        <end position="36"/>
    </location>
</feature>
<proteinExistence type="predicted"/>
<name>A0ABQ4MF32_9BACL</name>
<organism evidence="2 3">
    <name type="scientific">Paenibacillus vini</name>
    <dbReference type="NCBI Taxonomy" id="1476024"/>
    <lineage>
        <taxon>Bacteria</taxon>
        <taxon>Bacillati</taxon>
        <taxon>Bacillota</taxon>
        <taxon>Bacilli</taxon>
        <taxon>Bacillales</taxon>
        <taxon>Paenibacillaceae</taxon>
        <taxon>Paenibacillus</taxon>
    </lineage>
</organism>
<accession>A0ABQ4MF32</accession>
<evidence type="ECO:0000313" key="3">
    <source>
        <dbReference type="Proteomes" id="UP000679992"/>
    </source>
</evidence>
<comment type="caution">
    <text evidence="2">The sequence shown here is derived from an EMBL/GenBank/DDBJ whole genome shotgun (WGS) entry which is preliminary data.</text>
</comment>
<reference evidence="2 3" key="1">
    <citation type="submission" date="2021-03" db="EMBL/GenBank/DDBJ databases">
        <title>Antimicrobial resistance genes in bacteria isolated from Japanese honey, and their potential for conferring macrolide and lincosamide resistance in the American foulbrood pathogen Paenibacillus larvae.</title>
        <authorList>
            <person name="Okamoto M."/>
            <person name="Kumagai M."/>
            <person name="Kanamori H."/>
            <person name="Takamatsu D."/>
        </authorList>
    </citation>
    <scope>NUCLEOTIDE SEQUENCE [LARGE SCALE GENOMIC DNA]</scope>
    <source>
        <strain evidence="2 3">J42TS3</strain>
    </source>
</reference>
<dbReference type="Proteomes" id="UP000679992">
    <property type="component" value="Unassembled WGS sequence"/>
</dbReference>
<keyword evidence="3" id="KW-1185">Reference proteome</keyword>
<protein>
    <submittedName>
        <fullName evidence="2">Uncharacterized protein</fullName>
    </submittedName>
</protein>
<evidence type="ECO:0000313" key="2">
    <source>
        <dbReference type="EMBL" id="GIP54583.1"/>
    </source>
</evidence>
<gene>
    <name evidence="2" type="ORF">J42TS3_36180</name>
</gene>
<sequence>MKSTPEEALEAADESRGKAPSPKLVTPLQRRQAGAVPERDRTVMLILHREKRVELSYARMVGCTV</sequence>
<dbReference type="EMBL" id="BOSL01000012">
    <property type="protein sequence ID" value="GIP54583.1"/>
    <property type="molecule type" value="Genomic_DNA"/>
</dbReference>